<dbReference type="PANTHER" id="PTHR35111">
    <property type="entry name" value="F10A5.9-RELATED"/>
    <property type="match status" value="1"/>
</dbReference>
<evidence type="ECO:0000313" key="1">
    <source>
        <dbReference type="EMBL" id="CAI9782521.1"/>
    </source>
</evidence>
<evidence type="ECO:0000313" key="2">
    <source>
        <dbReference type="Proteomes" id="UP000834106"/>
    </source>
</evidence>
<name>A0AAD2A6U4_9LAMI</name>
<keyword evidence="2" id="KW-1185">Reference proteome</keyword>
<dbReference type="EMBL" id="OU503054">
    <property type="protein sequence ID" value="CAI9782521.1"/>
    <property type="molecule type" value="Genomic_DNA"/>
</dbReference>
<dbReference type="AlphaFoldDB" id="A0AAD2A6U4"/>
<protein>
    <submittedName>
        <fullName evidence="1">Uncharacterized protein</fullName>
    </submittedName>
</protein>
<dbReference type="PANTHER" id="PTHR35111:SF1">
    <property type="entry name" value="OS04G0115900 PROTEIN"/>
    <property type="match status" value="1"/>
</dbReference>
<dbReference type="Proteomes" id="UP000834106">
    <property type="component" value="Chromosome 19"/>
</dbReference>
<sequence length="107" mass="12062">MEESKGRRSPFCMPKLRGIGYTRKSNRLSPMSLLDRFREAVFRLIMFSALSKAQHVSRSSTDAQMPHYTVHDPQYNEAVADCIEFLKKSAVTDDFDSGATNSIDPAT</sequence>
<gene>
    <name evidence="1" type="ORF">FPE_LOCUS29951</name>
</gene>
<organism evidence="1 2">
    <name type="scientific">Fraxinus pennsylvanica</name>
    <dbReference type="NCBI Taxonomy" id="56036"/>
    <lineage>
        <taxon>Eukaryota</taxon>
        <taxon>Viridiplantae</taxon>
        <taxon>Streptophyta</taxon>
        <taxon>Embryophyta</taxon>
        <taxon>Tracheophyta</taxon>
        <taxon>Spermatophyta</taxon>
        <taxon>Magnoliopsida</taxon>
        <taxon>eudicotyledons</taxon>
        <taxon>Gunneridae</taxon>
        <taxon>Pentapetalae</taxon>
        <taxon>asterids</taxon>
        <taxon>lamiids</taxon>
        <taxon>Lamiales</taxon>
        <taxon>Oleaceae</taxon>
        <taxon>Oleeae</taxon>
        <taxon>Fraxinus</taxon>
    </lineage>
</organism>
<accession>A0AAD2A6U4</accession>
<reference evidence="1" key="1">
    <citation type="submission" date="2023-05" db="EMBL/GenBank/DDBJ databases">
        <authorList>
            <person name="Huff M."/>
        </authorList>
    </citation>
    <scope>NUCLEOTIDE SEQUENCE</scope>
</reference>
<proteinExistence type="predicted"/>